<reference evidence="1" key="2">
    <citation type="submission" date="2015-06" db="UniProtKB">
        <authorList>
            <consortium name="EnsemblMetazoa"/>
        </authorList>
    </citation>
    <scope>IDENTIFICATION</scope>
</reference>
<dbReference type="HOGENOM" id="CLU_3261156_0_0_1"/>
<evidence type="ECO:0000313" key="1">
    <source>
        <dbReference type="EnsemblMetazoa" id="tetur18g02970.1"/>
    </source>
</evidence>
<sequence length="42" mass="4822">MLACQQLESTILTRILYGNNKPDNTKDFHLTLLSTLFESITH</sequence>
<dbReference type="EMBL" id="CAEY01000388">
    <property type="status" value="NOT_ANNOTATED_CDS"/>
    <property type="molecule type" value="Genomic_DNA"/>
</dbReference>
<dbReference type="AlphaFoldDB" id="T1KRB7"/>
<organism evidence="1 2">
    <name type="scientific">Tetranychus urticae</name>
    <name type="common">Two-spotted spider mite</name>
    <dbReference type="NCBI Taxonomy" id="32264"/>
    <lineage>
        <taxon>Eukaryota</taxon>
        <taxon>Metazoa</taxon>
        <taxon>Ecdysozoa</taxon>
        <taxon>Arthropoda</taxon>
        <taxon>Chelicerata</taxon>
        <taxon>Arachnida</taxon>
        <taxon>Acari</taxon>
        <taxon>Acariformes</taxon>
        <taxon>Trombidiformes</taxon>
        <taxon>Prostigmata</taxon>
        <taxon>Eleutherengona</taxon>
        <taxon>Raphignathae</taxon>
        <taxon>Tetranychoidea</taxon>
        <taxon>Tetranychidae</taxon>
        <taxon>Tetranychus</taxon>
    </lineage>
</organism>
<evidence type="ECO:0000313" key="2">
    <source>
        <dbReference type="Proteomes" id="UP000015104"/>
    </source>
</evidence>
<name>T1KRB7_TETUR</name>
<protein>
    <submittedName>
        <fullName evidence="1">Uncharacterized protein</fullName>
    </submittedName>
</protein>
<reference evidence="2" key="1">
    <citation type="submission" date="2011-08" db="EMBL/GenBank/DDBJ databases">
        <authorList>
            <person name="Rombauts S."/>
        </authorList>
    </citation>
    <scope>NUCLEOTIDE SEQUENCE</scope>
    <source>
        <strain evidence="2">London</strain>
    </source>
</reference>
<proteinExistence type="predicted"/>
<dbReference type="EnsemblMetazoa" id="tetur18g02970.1">
    <property type="protein sequence ID" value="tetur18g02970.1"/>
    <property type="gene ID" value="tetur18g02970"/>
</dbReference>
<dbReference type="Proteomes" id="UP000015104">
    <property type="component" value="Unassembled WGS sequence"/>
</dbReference>
<accession>T1KRB7</accession>
<keyword evidence="2" id="KW-1185">Reference proteome</keyword>